<dbReference type="Pfam" id="PF11307">
    <property type="entry name" value="DUF3109"/>
    <property type="match status" value="1"/>
</dbReference>
<dbReference type="InterPro" id="IPR021458">
    <property type="entry name" value="Rv0495c"/>
</dbReference>
<dbReference type="AlphaFoldDB" id="A0A074LRD5"/>
<evidence type="ECO:0000313" key="3">
    <source>
        <dbReference type="Proteomes" id="UP000027931"/>
    </source>
</evidence>
<dbReference type="Proteomes" id="UP000027931">
    <property type="component" value="Unassembled WGS sequence"/>
</dbReference>
<accession>A0A074LRD5</accession>
<dbReference type="RefSeq" id="WP_038087091.1">
    <property type="nucleotide sequence ID" value="NZ_JMIR01000010.1"/>
</dbReference>
<dbReference type="eggNOG" id="ENOG5032WBT">
    <property type="taxonomic scope" value="Bacteria"/>
</dbReference>
<name>A0A074LRD5_9BACL</name>
<organism evidence="2 3">
    <name type="scientific">Tumebacillus flagellatus</name>
    <dbReference type="NCBI Taxonomy" id="1157490"/>
    <lineage>
        <taxon>Bacteria</taxon>
        <taxon>Bacillati</taxon>
        <taxon>Bacillota</taxon>
        <taxon>Bacilli</taxon>
        <taxon>Bacillales</taxon>
        <taxon>Alicyclobacillaceae</taxon>
        <taxon>Tumebacillus</taxon>
    </lineage>
</organism>
<dbReference type="GO" id="GO:0000105">
    <property type="term" value="P:L-histidine biosynthetic process"/>
    <property type="evidence" value="ECO:0007669"/>
    <property type="project" value="UniProtKB-UniPathway"/>
</dbReference>
<dbReference type="InterPro" id="IPR038019">
    <property type="entry name" value="PRib_AMP_CycHydrolase_sf"/>
</dbReference>
<dbReference type="UniPathway" id="UPA00031">
    <property type="reaction ID" value="UER00008"/>
</dbReference>
<dbReference type="OrthoDB" id="2380616at2"/>
<sequence>MTRHSFLFTGTPLVLTEGEAYHLRKYWKKGRQAGTIQPLAGFDVDADVDALQALVQLACAHCHRAHHASCCEGGFPFPPEEELLLQVDEHLDGIAELLPREVVRDLLKRGLYEQHLETAGHRTIGTYEENCKFCRVEGHGPACMAHRYALQSDMHPSAVKPLSCLLYPLDLIRSEEDGRTLLTALTERTARFSRWGADYRLDYLCANYELRGDPAAAASENIRKDLPPDVFARELYRPAYVEGRDLLATLYGEPFYHELQTLIQGGSRL</sequence>
<dbReference type="EMBL" id="JMIR01000010">
    <property type="protein sequence ID" value="KEO83634.1"/>
    <property type="molecule type" value="Genomic_DNA"/>
</dbReference>
<dbReference type="STRING" id="1157490.EL26_09495"/>
<proteinExistence type="inferred from homology"/>
<dbReference type="GO" id="GO:0004635">
    <property type="term" value="F:phosphoribosyl-AMP cyclohydrolase activity"/>
    <property type="evidence" value="ECO:0007669"/>
    <property type="project" value="UniProtKB-EC"/>
</dbReference>
<comment type="similarity">
    <text evidence="1">Belongs to the Rv0495c family.</text>
</comment>
<keyword evidence="3" id="KW-1185">Reference proteome</keyword>
<protein>
    <submittedName>
        <fullName evidence="2">Uncharacterized protein</fullName>
    </submittedName>
</protein>
<reference evidence="2 3" key="1">
    <citation type="journal article" date="2013" name="Int. J. Syst. Evol. Microbiol.">
        <title>Tumebacillus flagellatus sp. nov., an alpha-amylase/pullulanase-producing bacterium isolated from cassava wastewater.</title>
        <authorList>
            <person name="Wang Q."/>
            <person name="Xie N."/>
            <person name="Qin Y."/>
            <person name="Shen N."/>
            <person name="Zhu J."/>
            <person name="Mi H."/>
            <person name="Huang R."/>
        </authorList>
    </citation>
    <scope>NUCLEOTIDE SEQUENCE [LARGE SCALE GENOMIC DNA]</scope>
    <source>
        <strain evidence="2 3">GST4</strain>
    </source>
</reference>
<gene>
    <name evidence="2" type="ORF">EL26_09495</name>
</gene>
<evidence type="ECO:0000256" key="1">
    <source>
        <dbReference type="ARBA" id="ARBA00093770"/>
    </source>
</evidence>
<evidence type="ECO:0000313" key="2">
    <source>
        <dbReference type="EMBL" id="KEO83634.1"/>
    </source>
</evidence>
<dbReference type="SUPFAM" id="SSF141734">
    <property type="entry name" value="HisI-like"/>
    <property type="match status" value="1"/>
</dbReference>
<comment type="caution">
    <text evidence="2">The sequence shown here is derived from an EMBL/GenBank/DDBJ whole genome shotgun (WGS) entry which is preliminary data.</text>
</comment>